<dbReference type="InParanoid" id="L5KET0"/>
<name>L5KET0_PTEAL</name>
<sequence length="74" mass="8371">MSTDSHSVHAHTHLECHFYLPAKRRSITKETEVPLATPGRLLLFCNMAPETMIQQMRGQPFSKHPQRPPAPPLA</sequence>
<dbReference type="EMBL" id="KB030851">
    <property type="protein sequence ID" value="ELK08993.1"/>
    <property type="molecule type" value="Genomic_DNA"/>
</dbReference>
<accession>L5KET0</accession>
<feature type="region of interest" description="Disordered" evidence="1">
    <location>
        <begin position="55"/>
        <end position="74"/>
    </location>
</feature>
<dbReference type="AlphaFoldDB" id="L5KET0"/>
<gene>
    <name evidence="2" type="ORF">PAL_GLEAN10002332</name>
</gene>
<organism evidence="2 3">
    <name type="scientific">Pteropus alecto</name>
    <name type="common">Black flying fox</name>
    <dbReference type="NCBI Taxonomy" id="9402"/>
    <lineage>
        <taxon>Eukaryota</taxon>
        <taxon>Metazoa</taxon>
        <taxon>Chordata</taxon>
        <taxon>Craniata</taxon>
        <taxon>Vertebrata</taxon>
        <taxon>Euteleostomi</taxon>
        <taxon>Mammalia</taxon>
        <taxon>Eutheria</taxon>
        <taxon>Laurasiatheria</taxon>
        <taxon>Chiroptera</taxon>
        <taxon>Yinpterochiroptera</taxon>
        <taxon>Pteropodoidea</taxon>
        <taxon>Pteropodidae</taxon>
        <taxon>Pteropodinae</taxon>
        <taxon>Pteropus</taxon>
    </lineage>
</organism>
<proteinExistence type="predicted"/>
<keyword evidence="3" id="KW-1185">Reference proteome</keyword>
<evidence type="ECO:0000256" key="1">
    <source>
        <dbReference type="SAM" id="MobiDB-lite"/>
    </source>
</evidence>
<evidence type="ECO:0000313" key="2">
    <source>
        <dbReference type="EMBL" id="ELK08993.1"/>
    </source>
</evidence>
<dbReference type="Proteomes" id="UP000010552">
    <property type="component" value="Unassembled WGS sequence"/>
</dbReference>
<reference evidence="3" key="1">
    <citation type="journal article" date="2013" name="Science">
        <title>Comparative analysis of bat genomes provides insight into the evolution of flight and immunity.</title>
        <authorList>
            <person name="Zhang G."/>
            <person name="Cowled C."/>
            <person name="Shi Z."/>
            <person name="Huang Z."/>
            <person name="Bishop-Lilly K.A."/>
            <person name="Fang X."/>
            <person name="Wynne J.W."/>
            <person name="Xiong Z."/>
            <person name="Baker M.L."/>
            <person name="Zhao W."/>
            <person name="Tachedjian M."/>
            <person name="Zhu Y."/>
            <person name="Zhou P."/>
            <person name="Jiang X."/>
            <person name="Ng J."/>
            <person name="Yang L."/>
            <person name="Wu L."/>
            <person name="Xiao J."/>
            <person name="Feng Y."/>
            <person name="Chen Y."/>
            <person name="Sun X."/>
            <person name="Zhang Y."/>
            <person name="Marsh G.A."/>
            <person name="Crameri G."/>
            <person name="Broder C.C."/>
            <person name="Frey K.G."/>
            <person name="Wang L.F."/>
            <person name="Wang J."/>
        </authorList>
    </citation>
    <scope>NUCLEOTIDE SEQUENCE [LARGE SCALE GENOMIC DNA]</scope>
</reference>
<protein>
    <submittedName>
        <fullName evidence="2">Uncharacterized protein</fullName>
    </submittedName>
</protein>
<evidence type="ECO:0000313" key="3">
    <source>
        <dbReference type="Proteomes" id="UP000010552"/>
    </source>
</evidence>